<evidence type="ECO:0000256" key="4">
    <source>
        <dbReference type="ARBA" id="ARBA00023027"/>
    </source>
</evidence>
<dbReference type="SMART" id="SM00919">
    <property type="entry name" value="Malic_M"/>
    <property type="match status" value="1"/>
</dbReference>
<evidence type="ECO:0000256" key="5">
    <source>
        <dbReference type="ARBA" id="ARBA00073308"/>
    </source>
</evidence>
<feature type="binding site" evidence="9">
    <location>
        <position position="277"/>
    </location>
    <ligand>
        <name>a divalent metal cation</name>
        <dbReference type="ChEBI" id="CHEBI:60240"/>
    </ligand>
</feature>
<organism evidence="13 14">
    <name type="scientific">Brooklawnia propionicigenes</name>
    <dbReference type="NCBI Taxonomy" id="3041175"/>
    <lineage>
        <taxon>Bacteria</taxon>
        <taxon>Bacillati</taxon>
        <taxon>Actinomycetota</taxon>
        <taxon>Actinomycetes</taxon>
        <taxon>Propionibacteriales</taxon>
        <taxon>Propionibacteriaceae</taxon>
        <taxon>Brooklawnia</taxon>
    </lineage>
</organism>
<dbReference type="InterPro" id="IPR012302">
    <property type="entry name" value="Malic_NAD-bd"/>
</dbReference>
<dbReference type="GO" id="GO:0005829">
    <property type="term" value="C:cytosol"/>
    <property type="evidence" value="ECO:0007669"/>
    <property type="project" value="TreeGrafter"/>
</dbReference>
<comment type="cofactor">
    <cofactor evidence="1">
        <name>Mn(2+)</name>
        <dbReference type="ChEBI" id="CHEBI:29035"/>
    </cofactor>
</comment>
<dbReference type="NCBIfam" id="NF010052">
    <property type="entry name" value="PRK13529.1"/>
    <property type="match status" value="1"/>
</dbReference>
<name>A0AAN0MF40_9ACTN</name>
<dbReference type="GO" id="GO:0051287">
    <property type="term" value="F:NAD binding"/>
    <property type="evidence" value="ECO:0007669"/>
    <property type="project" value="InterPro"/>
</dbReference>
<keyword evidence="14" id="KW-1185">Reference proteome</keyword>
<dbReference type="GO" id="GO:0006108">
    <property type="term" value="P:malate metabolic process"/>
    <property type="evidence" value="ECO:0007669"/>
    <property type="project" value="TreeGrafter"/>
</dbReference>
<comment type="similarity">
    <text evidence="2 10">Belongs to the malic enzymes family.</text>
</comment>
<dbReference type="Gene3D" id="3.40.50.10380">
    <property type="entry name" value="Malic enzyme, N-terminal domain"/>
    <property type="match status" value="1"/>
</dbReference>
<feature type="active site" description="Proton donor" evidence="7">
    <location>
        <position position="109"/>
    </location>
</feature>
<dbReference type="InterPro" id="IPR012301">
    <property type="entry name" value="Malic_N_dom"/>
</dbReference>
<dbReference type="FunFam" id="3.40.50.10380:FF:000001">
    <property type="entry name" value="NAD-dependent malic enzyme"/>
    <property type="match status" value="1"/>
</dbReference>
<dbReference type="InterPro" id="IPR036291">
    <property type="entry name" value="NAD(P)-bd_dom_sf"/>
</dbReference>
<accession>A0AAN0MF40</accession>
<evidence type="ECO:0000256" key="9">
    <source>
        <dbReference type="PIRSR" id="PIRSR000106-3"/>
    </source>
</evidence>
<evidence type="ECO:0000259" key="12">
    <source>
        <dbReference type="SMART" id="SM01274"/>
    </source>
</evidence>
<evidence type="ECO:0000313" key="14">
    <source>
        <dbReference type="Proteomes" id="UP001431656"/>
    </source>
</evidence>
<dbReference type="InterPro" id="IPR037062">
    <property type="entry name" value="Malic_N_dom_sf"/>
</dbReference>
<dbReference type="Pfam" id="PF03949">
    <property type="entry name" value="Malic_M"/>
    <property type="match status" value="1"/>
</dbReference>
<dbReference type="SUPFAM" id="SSF53223">
    <property type="entry name" value="Aminoacid dehydrogenase-like, N-terminal domain"/>
    <property type="match status" value="1"/>
</dbReference>
<dbReference type="InterPro" id="IPR015884">
    <property type="entry name" value="Malic_enzyme_CS"/>
</dbReference>
<feature type="domain" description="Malic enzyme N-terminal" evidence="12">
    <location>
        <begin position="86"/>
        <end position="268"/>
    </location>
</feature>
<feature type="binding site" evidence="9">
    <location>
        <position position="253"/>
    </location>
    <ligand>
        <name>a divalent metal cation</name>
        <dbReference type="ChEBI" id="CHEBI:60240"/>
    </ligand>
</feature>
<dbReference type="PANTHER" id="PTHR23406:SF34">
    <property type="entry name" value="NAD-DEPENDENT MALIC ENZYME, MITOCHONDRIAL"/>
    <property type="match status" value="1"/>
</dbReference>
<dbReference type="InterPro" id="IPR046346">
    <property type="entry name" value="Aminoacid_DH-like_N_sf"/>
</dbReference>
<dbReference type="GO" id="GO:0004470">
    <property type="term" value="F:malic enzyme activity"/>
    <property type="evidence" value="ECO:0007669"/>
    <property type="project" value="InterPro"/>
</dbReference>
<dbReference type="SUPFAM" id="SSF51735">
    <property type="entry name" value="NAD(P)-binding Rossmann-fold domains"/>
    <property type="match status" value="1"/>
</dbReference>
<comment type="cofactor">
    <cofactor evidence="9">
        <name>Mg(2+)</name>
        <dbReference type="ChEBI" id="CHEBI:18420"/>
    </cofactor>
    <cofactor evidence="9">
        <name>Mn(2+)</name>
        <dbReference type="ChEBI" id="CHEBI:29035"/>
    </cofactor>
    <text evidence="9">Divalent metal cations. Prefers magnesium or manganese.</text>
</comment>
<dbReference type="RefSeq" id="WP_286267168.1">
    <property type="nucleotide sequence ID" value="NZ_AP028056.1"/>
</dbReference>
<evidence type="ECO:0000256" key="10">
    <source>
        <dbReference type="RuleBase" id="RU003427"/>
    </source>
</evidence>
<dbReference type="PRINTS" id="PR00072">
    <property type="entry name" value="MALOXRDTASE"/>
</dbReference>
<feature type="domain" description="Malic enzyme NAD-binding" evidence="11">
    <location>
        <begin position="278"/>
        <end position="537"/>
    </location>
</feature>
<reference evidence="13" key="1">
    <citation type="journal article" date="2024" name="Int. J. Syst. Evol. Microbiol.">
        <title>Brooklawnia propionicigenes sp. nov., a facultatively anaerobic, propionate-producing bacterium isolated from a methanogenic reactor treating waste from cattle farms.</title>
        <authorList>
            <person name="Akita Y."/>
            <person name="Ueki A."/>
            <person name="Tonouchi A."/>
            <person name="Sugawara Y."/>
            <person name="Honma S."/>
            <person name="Kaku N."/>
            <person name="Ueki K."/>
        </authorList>
    </citation>
    <scope>NUCLEOTIDE SEQUENCE</scope>
    <source>
        <strain evidence="13">SH051</strain>
    </source>
</reference>
<dbReference type="PANTHER" id="PTHR23406">
    <property type="entry name" value="MALIC ENZYME-RELATED"/>
    <property type="match status" value="1"/>
</dbReference>
<evidence type="ECO:0000256" key="1">
    <source>
        <dbReference type="ARBA" id="ARBA00001936"/>
    </source>
</evidence>
<keyword evidence="3 9" id="KW-0479">Metal-binding</keyword>
<dbReference type="PROSITE" id="PS00331">
    <property type="entry name" value="MALIC_ENZYMES"/>
    <property type="match status" value="1"/>
</dbReference>
<dbReference type="GO" id="GO:0046872">
    <property type="term" value="F:metal ion binding"/>
    <property type="evidence" value="ECO:0007669"/>
    <property type="project" value="UniProtKB-KW"/>
</dbReference>
<dbReference type="InterPro" id="IPR001891">
    <property type="entry name" value="Malic_OxRdtase"/>
</dbReference>
<evidence type="ECO:0000256" key="6">
    <source>
        <dbReference type="ARBA" id="ARBA00082317"/>
    </source>
</evidence>
<dbReference type="EMBL" id="AP028056">
    <property type="protein sequence ID" value="BEH01169.1"/>
    <property type="molecule type" value="Genomic_DNA"/>
</dbReference>
<proteinExistence type="inferred from homology"/>
<evidence type="ECO:0000256" key="3">
    <source>
        <dbReference type="ARBA" id="ARBA00022723"/>
    </source>
</evidence>
<feature type="binding site" evidence="9">
    <location>
        <position position="254"/>
    </location>
    <ligand>
        <name>a divalent metal cation</name>
        <dbReference type="ChEBI" id="CHEBI:60240"/>
    </ligand>
</feature>
<dbReference type="AlphaFoldDB" id="A0AAN0MF40"/>
<sequence>MSKDYEIVHTNGRDIARIACRGRDVLHNPMINYGTAFTKEQREALGLTGLLPNAVISLDAQVRRVYKQYRHEPSDLAKYNYLTAMQDRNETLFYRVLTDNIQEMLPIIYTPTIGLAIQEYSHWFHKPRGIYLDIDNPDGIQAALQASGKGPDDIDLVVVTDSEGILGIGDQGVGGVAITVGKLSVYVAAAGIHPNRVLPVVLDTGTDNLDLLNDPAYLGVRHARVRGERYDAFIEKFVGEVTERFPQALLHWEDFAAGNAHRILNRYRDEICTFNDDIQGTAGVVVAAVLAAIRTSHTRLADQRIVIHGAGTAGVGIAHLLLDIMVSQGIDRDQAIRQFWGLSSRGLLIEGGKLRDFQAPFARPADEVAGWKLDTLGHYELADVVRNVHPTILIGTSAQPGTFTEEIVRDMASHTDQPIIMPLSNPTTKAEALPSDVLEWTGGRALIATGSPFDPVELNDTRYEIAQANNALIFPGIGLGVISCRASRVSDTMIGAAAQAVASAVTDRSPGASLLPAMTQLRSISARVAVAVAEQARREGLAQRHLDNPIQQVYDAMWQPVYPEVEVI</sequence>
<dbReference type="KEGG" id="broo:brsh051_04500"/>
<dbReference type="Proteomes" id="UP001431656">
    <property type="component" value="Chromosome"/>
</dbReference>
<feature type="binding site" evidence="8">
    <location>
        <position position="469"/>
    </location>
    <ligand>
        <name>(S)-malate</name>
        <dbReference type="ChEBI" id="CHEBI:15589"/>
    </ligand>
</feature>
<dbReference type="Gene3D" id="3.40.50.720">
    <property type="entry name" value="NAD(P)-binding Rossmann-like Domain"/>
    <property type="match status" value="1"/>
</dbReference>
<evidence type="ECO:0000256" key="8">
    <source>
        <dbReference type="PIRSR" id="PIRSR000106-2"/>
    </source>
</evidence>
<evidence type="ECO:0000259" key="11">
    <source>
        <dbReference type="SMART" id="SM00919"/>
    </source>
</evidence>
<keyword evidence="4" id="KW-0520">NAD</keyword>
<dbReference type="GO" id="GO:0016616">
    <property type="term" value="F:oxidoreductase activity, acting on the CH-OH group of donors, NAD or NADP as acceptor"/>
    <property type="evidence" value="ECO:0007669"/>
    <property type="project" value="InterPro"/>
</dbReference>
<evidence type="ECO:0000256" key="7">
    <source>
        <dbReference type="PIRSR" id="PIRSR000106-1"/>
    </source>
</evidence>
<dbReference type="SMART" id="SM01274">
    <property type="entry name" value="malic"/>
    <property type="match status" value="1"/>
</dbReference>
<feature type="active site" description="Proton acceptor" evidence="7">
    <location>
        <position position="182"/>
    </location>
</feature>
<evidence type="ECO:0000256" key="2">
    <source>
        <dbReference type="ARBA" id="ARBA00008785"/>
    </source>
</evidence>
<protein>
    <recommendedName>
        <fullName evidence="5">Putative malate oxidoreductase [NAD]</fullName>
    </recommendedName>
    <alternativeName>
        <fullName evidence="6">Malic enzyme</fullName>
    </alternativeName>
</protein>
<feature type="binding site" evidence="8">
    <location>
        <position position="425"/>
    </location>
    <ligand>
        <name>(S)-malate</name>
        <dbReference type="ChEBI" id="CHEBI:15589"/>
    </ligand>
</feature>
<dbReference type="Pfam" id="PF00390">
    <property type="entry name" value="malic"/>
    <property type="match status" value="1"/>
</dbReference>
<evidence type="ECO:0000313" key="13">
    <source>
        <dbReference type="EMBL" id="BEH01169.1"/>
    </source>
</evidence>
<dbReference type="PIRSF" id="PIRSF000106">
    <property type="entry name" value="ME"/>
    <property type="match status" value="1"/>
</dbReference>
<gene>
    <name evidence="13" type="ORF">brsh051_04500</name>
</gene>